<dbReference type="EMBL" id="SMMG02000007">
    <property type="protein sequence ID" value="KAA3466410.1"/>
    <property type="molecule type" value="Genomic_DNA"/>
</dbReference>
<reference evidence="2" key="1">
    <citation type="journal article" date="2019" name="Plant Biotechnol. J.">
        <title>Genome sequencing of the Australian wild diploid species Gossypium australe highlights disease resistance and delayed gland morphogenesis.</title>
        <authorList>
            <person name="Cai Y."/>
            <person name="Cai X."/>
            <person name="Wang Q."/>
            <person name="Wang P."/>
            <person name="Zhang Y."/>
            <person name="Cai C."/>
            <person name="Xu Y."/>
            <person name="Wang K."/>
            <person name="Zhou Z."/>
            <person name="Wang C."/>
            <person name="Geng S."/>
            <person name="Li B."/>
            <person name="Dong Q."/>
            <person name="Hou Y."/>
            <person name="Wang H."/>
            <person name="Ai P."/>
            <person name="Liu Z."/>
            <person name="Yi F."/>
            <person name="Sun M."/>
            <person name="An G."/>
            <person name="Cheng J."/>
            <person name="Zhang Y."/>
            <person name="Shi Q."/>
            <person name="Xie Y."/>
            <person name="Shi X."/>
            <person name="Chang Y."/>
            <person name="Huang F."/>
            <person name="Chen Y."/>
            <person name="Hong S."/>
            <person name="Mi L."/>
            <person name="Sun Q."/>
            <person name="Zhang L."/>
            <person name="Zhou B."/>
            <person name="Peng R."/>
            <person name="Zhang X."/>
            <person name="Liu F."/>
        </authorList>
    </citation>
    <scope>NUCLEOTIDE SEQUENCE [LARGE SCALE GENOMIC DNA]</scope>
    <source>
        <strain evidence="2">cv. PA1801</strain>
    </source>
</reference>
<accession>A0A5B6VB38</accession>
<keyword evidence="2" id="KW-1185">Reference proteome</keyword>
<sequence length="105" mass="12085">MDVDTNNRVVNDSSCRMVVDSSPTLVVSWKDKVDVDMPIPRVIDDRDRPIREHVVPILNDLNPVIVRPTIQAQHFELKLVMFQMLQKRGQFSGLPTEDPRLHLSL</sequence>
<dbReference type="OrthoDB" id="1749313at2759"/>
<name>A0A5B6VB38_9ROSI</name>
<proteinExistence type="predicted"/>
<organism evidence="1 2">
    <name type="scientific">Gossypium australe</name>
    <dbReference type="NCBI Taxonomy" id="47621"/>
    <lineage>
        <taxon>Eukaryota</taxon>
        <taxon>Viridiplantae</taxon>
        <taxon>Streptophyta</taxon>
        <taxon>Embryophyta</taxon>
        <taxon>Tracheophyta</taxon>
        <taxon>Spermatophyta</taxon>
        <taxon>Magnoliopsida</taxon>
        <taxon>eudicotyledons</taxon>
        <taxon>Gunneridae</taxon>
        <taxon>Pentapetalae</taxon>
        <taxon>rosids</taxon>
        <taxon>malvids</taxon>
        <taxon>Malvales</taxon>
        <taxon>Malvaceae</taxon>
        <taxon>Malvoideae</taxon>
        <taxon>Gossypium</taxon>
    </lineage>
</organism>
<dbReference type="AlphaFoldDB" id="A0A5B6VB38"/>
<protein>
    <submittedName>
        <fullName evidence="1">Aspartic proteinase CDR1-like</fullName>
    </submittedName>
</protein>
<comment type="caution">
    <text evidence="1">The sequence shown here is derived from an EMBL/GenBank/DDBJ whole genome shotgun (WGS) entry which is preliminary data.</text>
</comment>
<dbReference type="Proteomes" id="UP000325315">
    <property type="component" value="Unassembled WGS sequence"/>
</dbReference>
<evidence type="ECO:0000313" key="1">
    <source>
        <dbReference type="EMBL" id="KAA3466410.1"/>
    </source>
</evidence>
<gene>
    <name evidence="1" type="ORF">EPI10_001503</name>
</gene>
<evidence type="ECO:0000313" key="2">
    <source>
        <dbReference type="Proteomes" id="UP000325315"/>
    </source>
</evidence>